<accession>A0A6A5YWW9</accession>
<name>A0A6A5YWW9_9PLEO</name>
<organism evidence="2 3">
    <name type="scientific">Lophiotrema nucula</name>
    <dbReference type="NCBI Taxonomy" id="690887"/>
    <lineage>
        <taxon>Eukaryota</taxon>
        <taxon>Fungi</taxon>
        <taxon>Dikarya</taxon>
        <taxon>Ascomycota</taxon>
        <taxon>Pezizomycotina</taxon>
        <taxon>Dothideomycetes</taxon>
        <taxon>Pleosporomycetidae</taxon>
        <taxon>Pleosporales</taxon>
        <taxon>Lophiotremataceae</taxon>
        <taxon>Lophiotrema</taxon>
    </lineage>
</organism>
<reference evidence="2" key="1">
    <citation type="journal article" date="2020" name="Stud. Mycol.">
        <title>101 Dothideomycetes genomes: a test case for predicting lifestyles and emergence of pathogens.</title>
        <authorList>
            <person name="Haridas S."/>
            <person name="Albert R."/>
            <person name="Binder M."/>
            <person name="Bloem J."/>
            <person name="Labutti K."/>
            <person name="Salamov A."/>
            <person name="Andreopoulos B."/>
            <person name="Baker S."/>
            <person name="Barry K."/>
            <person name="Bills G."/>
            <person name="Bluhm B."/>
            <person name="Cannon C."/>
            <person name="Castanera R."/>
            <person name="Culley D."/>
            <person name="Daum C."/>
            <person name="Ezra D."/>
            <person name="Gonzalez J."/>
            <person name="Henrissat B."/>
            <person name="Kuo A."/>
            <person name="Liang C."/>
            <person name="Lipzen A."/>
            <person name="Lutzoni F."/>
            <person name="Magnuson J."/>
            <person name="Mondo S."/>
            <person name="Nolan M."/>
            <person name="Ohm R."/>
            <person name="Pangilinan J."/>
            <person name="Park H.-J."/>
            <person name="Ramirez L."/>
            <person name="Alfaro M."/>
            <person name="Sun H."/>
            <person name="Tritt A."/>
            <person name="Yoshinaga Y."/>
            <person name="Zwiers L.-H."/>
            <person name="Turgeon B."/>
            <person name="Goodwin S."/>
            <person name="Spatafora J."/>
            <person name="Crous P."/>
            <person name="Grigoriev I."/>
        </authorList>
    </citation>
    <scope>NUCLEOTIDE SEQUENCE</scope>
    <source>
        <strain evidence="2">CBS 627.86</strain>
    </source>
</reference>
<dbReference type="AlphaFoldDB" id="A0A6A5YWW9"/>
<feature type="region of interest" description="Disordered" evidence="1">
    <location>
        <begin position="265"/>
        <end position="289"/>
    </location>
</feature>
<sequence>MQRILIGPPTPNHSTSTQRTFLVPQTLLAKHSIFLQEAIRDNGSETISLHNTNPKTFQNFIAYIHSSIYSLSTRSPDFEPIVEHSRAYELGIKLECTGFREAALFKIHDTLARWKGYSGICLTLSPLAPADIHFACQQTPIDSALRIMLIDAVLAHATQAERLNIWKAPNTRIDAEVTWVDCYTKYWDLRDAVTTSFHINDRTRKGCLKKFEYYVEIDRMVDRERERGEEVAKAAGNSQVEWAKVKEKECAEGDVDDFFGVVEDEESVGGRGGASGPEDGVGEDDCEYI</sequence>
<evidence type="ECO:0000313" key="2">
    <source>
        <dbReference type="EMBL" id="KAF2111622.1"/>
    </source>
</evidence>
<protein>
    <recommendedName>
        <fullName evidence="4">BTB domain-containing protein</fullName>
    </recommendedName>
</protein>
<evidence type="ECO:0008006" key="4">
    <source>
        <dbReference type="Google" id="ProtNLM"/>
    </source>
</evidence>
<gene>
    <name evidence="2" type="ORF">BDV96DRAFT_634431</name>
</gene>
<evidence type="ECO:0000313" key="3">
    <source>
        <dbReference type="Proteomes" id="UP000799770"/>
    </source>
</evidence>
<proteinExistence type="predicted"/>
<dbReference type="EMBL" id="ML977333">
    <property type="protein sequence ID" value="KAF2111622.1"/>
    <property type="molecule type" value="Genomic_DNA"/>
</dbReference>
<keyword evidence="3" id="KW-1185">Reference proteome</keyword>
<dbReference type="OrthoDB" id="3685561at2759"/>
<evidence type="ECO:0000256" key="1">
    <source>
        <dbReference type="SAM" id="MobiDB-lite"/>
    </source>
</evidence>
<feature type="compositionally biased region" description="Acidic residues" evidence="1">
    <location>
        <begin position="280"/>
        <end position="289"/>
    </location>
</feature>
<dbReference type="Proteomes" id="UP000799770">
    <property type="component" value="Unassembled WGS sequence"/>
</dbReference>